<organism evidence="3">
    <name type="scientific">Echinostoma caproni</name>
    <dbReference type="NCBI Taxonomy" id="27848"/>
    <lineage>
        <taxon>Eukaryota</taxon>
        <taxon>Metazoa</taxon>
        <taxon>Spiralia</taxon>
        <taxon>Lophotrochozoa</taxon>
        <taxon>Platyhelminthes</taxon>
        <taxon>Trematoda</taxon>
        <taxon>Digenea</taxon>
        <taxon>Plagiorchiida</taxon>
        <taxon>Echinostomata</taxon>
        <taxon>Echinostomatoidea</taxon>
        <taxon>Echinostomatidae</taxon>
        <taxon>Echinostoma</taxon>
    </lineage>
</organism>
<sequence>MFANGTLLLLNINRSDTGIYTCVSHEGPEESISDTIDNDEIPDHRSPVQTMRTDGENYGYVSLSGTKWTVSAKLDVYFPPEAHLTQKQPIYLGFNGPGRLPCTVSANPAVDFIEWEKLYNSSVYSANSLRMASFSPTGNRSSQVWPVLVTVNQLGCKQETGNKQTFVTTSVATVCAVIVNFVSKTTMTPPSQDN</sequence>
<dbReference type="AlphaFoldDB" id="A0A183AVM8"/>
<keyword evidence="2" id="KW-1185">Reference proteome</keyword>
<dbReference type="Proteomes" id="UP000272942">
    <property type="component" value="Unassembled WGS sequence"/>
</dbReference>
<reference evidence="1 2" key="2">
    <citation type="submission" date="2018-11" db="EMBL/GenBank/DDBJ databases">
        <authorList>
            <consortium name="Pathogen Informatics"/>
        </authorList>
    </citation>
    <scope>NUCLEOTIDE SEQUENCE [LARGE SCALE GENOMIC DNA]</scope>
    <source>
        <strain evidence="1 2">Egypt</strain>
    </source>
</reference>
<evidence type="ECO:0000313" key="3">
    <source>
        <dbReference type="WBParaSite" id="ECPE_0001104701-mRNA-1"/>
    </source>
</evidence>
<protein>
    <submittedName>
        <fullName evidence="3">Ig-like domain-containing protein</fullName>
    </submittedName>
</protein>
<reference evidence="3" key="1">
    <citation type="submission" date="2016-06" db="UniProtKB">
        <authorList>
            <consortium name="WormBaseParasite"/>
        </authorList>
    </citation>
    <scope>IDENTIFICATION</scope>
</reference>
<dbReference type="InterPro" id="IPR036179">
    <property type="entry name" value="Ig-like_dom_sf"/>
</dbReference>
<name>A0A183AVM8_9TREM</name>
<dbReference type="OrthoDB" id="6233216at2759"/>
<dbReference type="EMBL" id="UZAN01050075">
    <property type="protein sequence ID" value="VDP87949.1"/>
    <property type="molecule type" value="Genomic_DNA"/>
</dbReference>
<accession>A0A183AVM8</accession>
<evidence type="ECO:0000313" key="2">
    <source>
        <dbReference type="Proteomes" id="UP000272942"/>
    </source>
</evidence>
<proteinExistence type="predicted"/>
<evidence type="ECO:0000313" key="1">
    <source>
        <dbReference type="EMBL" id="VDP87949.1"/>
    </source>
</evidence>
<dbReference type="SUPFAM" id="SSF48726">
    <property type="entry name" value="Immunoglobulin"/>
    <property type="match status" value="2"/>
</dbReference>
<gene>
    <name evidence="1" type="ORF">ECPE_LOCUS11013</name>
</gene>
<dbReference type="WBParaSite" id="ECPE_0001104701-mRNA-1">
    <property type="protein sequence ID" value="ECPE_0001104701-mRNA-1"/>
    <property type="gene ID" value="ECPE_0001104701"/>
</dbReference>